<accession>A0AAE1ZMG7</accession>
<gene>
    <name evidence="1" type="ORF">MN116_001483</name>
</gene>
<name>A0AAE1ZMG7_SCHME</name>
<organism evidence="1 2">
    <name type="scientific">Schistosoma mekongi</name>
    <name type="common">Parasitic worm</name>
    <dbReference type="NCBI Taxonomy" id="38744"/>
    <lineage>
        <taxon>Eukaryota</taxon>
        <taxon>Metazoa</taxon>
        <taxon>Spiralia</taxon>
        <taxon>Lophotrochozoa</taxon>
        <taxon>Platyhelminthes</taxon>
        <taxon>Trematoda</taxon>
        <taxon>Digenea</taxon>
        <taxon>Strigeidida</taxon>
        <taxon>Schistosomatoidea</taxon>
        <taxon>Schistosomatidae</taxon>
        <taxon>Schistosoma</taxon>
    </lineage>
</organism>
<sequence length="176" mass="20085">MNRNNEQLRQSSNRKPLILVSSHININNNKISSEDSQTSQNTPPFLSHVYIDQKINSLNNKYNYLRPYLSKGSRGSLPYTLNIPESIPEVPVSPRRHSISFIQVDNNTQIPTSYNQRSTSSLLDDVIIEPVEFERCLSPLRACDLAAPCSNTFEEVLKTLEQNSRNDRYGKNEFIG</sequence>
<dbReference type="Proteomes" id="UP001292079">
    <property type="component" value="Unassembled WGS sequence"/>
</dbReference>
<dbReference type="EMBL" id="JALJAT010000001">
    <property type="protein sequence ID" value="KAK4476279.1"/>
    <property type="molecule type" value="Genomic_DNA"/>
</dbReference>
<evidence type="ECO:0000313" key="2">
    <source>
        <dbReference type="Proteomes" id="UP001292079"/>
    </source>
</evidence>
<reference evidence="1" key="2">
    <citation type="journal article" date="2023" name="Infect Dis Poverty">
        <title>Chromosome-scale genome of the human blood fluke Schistosoma mekongi and its implications for public health.</title>
        <authorList>
            <person name="Zhou M."/>
            <person name="Xu L."/>
            <person name="Xu D."/>
            <person name="Chen W."/>
            <person name="Khan J."/>
            <person name="Hu Y."/>
            <person name="Huang H."/>
            <person name="Wei H."/>
            <person name="Zhang Y."/>
            <person name="Chusongsang P."/>
            <person name="Tanasarnprasert K."/>
            <person name="Hu X."/>
            <person name="Limpanont Y."/>
            <person name="Lv Z."/>
        </authorList>
    </citation>
    <scope>NUCLEOTIDE SEQUENCE</scope>
    <source>
        <strain evidence="1">LV_2022a</strain>
    </source>
</reference>
<protein>
    <submittedName>
        <fullName evidence="1">Uncharacterized protein</fullName>
    </submittedName>
</protein>
<keyword evidence="2" id="KW-1185">Reference proteome</keyword>
<reference evidence="1" key="1">
    <citation type="submission" date="2022-04" db="EMBL/GenBank/DDBJ databases">
        <authorList>
            <person name="Xu L."/>
            <person name="Lv Z."/>
        </authorList>
    </citation>
    <scope>NUCLEOTIDE SEQUENCE</scope>
    <source>
        <strain evidence="1">LV_2022a</strain>
    </source>
</reference>
<proteinExistence type="predicted"/>
<comment type="caution">
    <text evidence="1">The sequence shown here is derived from an EMBL/GenBank/DDBJ whole genome shotgun (WGS) entry which is preliminary data.</text>
</comment>
<evidence type="ECO:0000313" key="1">
    <source>
        <dbReference type="EMBL" id="KAK4476279.1"/>
    </source>
</evidence>
<dbReference type="AlphaFoldDB" id="A0AAE1ZMG7"/>